<evidence type="ECO:0000256" key="1">
    <source>
        <dbReference type="SAM" id="MobiDB-lite"/>
    </source>
</evidence>
<reference evidence="2" key="1">
    <citation type="submission" date="2022-02" db="EMBL/GenBank/DDBJ databases">
        <authorList>
            <person name="Giguere J D."/>
        </authorList>
    </citation>
    <scope>NUCLEOTIDE SEQUENCE</scope>
    <source>
        <strain evidence="2">CCAP 1055/1</strain>
    </source>
</reference>
<proteinExistence type="predicted"/>
<evidence type="ECO:0000313" key="2">
    <source>
        <dbReference type="EMBL" id="CAG9287319.1"/>
    </source>
</evidence>
<organism evidence="2">
    <name type="scientific">Phaeodactylum tricornutum</name>
    <name type="common">Diatom</name>
    <dbReference type="NCBI Taxonomy" id="2850"/>
    <lineage>
        <taxon>Eukaryota</taxon>
        <taxon>Sar</taxon>
        <taxon>Stramenopiles</taxon>
        <taxon>Ochrophyta</taxon>
        <taxon>Bacillariophyta</taxon>
        <taxon>Bacillariophyceae</taxon>
        <taxon>Bacillariophycidae</taxon>
        <taxon>Naviculales</taxon>
        <taxon>Phaeodactylaceae</taxon>
        <taxon>Phaeodactylum</taxon>
    </lineage>
</organism>
<dbReference type="InterPro" id="IPR035437">
    <property type="entry name" value="SNase_OB-fold_sf"/>
</dbReference>
<dbReference type="Gene3D" id="2.40.50.90">
    <property type="match status" value="1"/>
</dbReference>
<name>A0A8J9TS71_PHATR</name>
<feature type="region of interest" description="Disordered" evidence="1">
    <location>
        <begin position="321"/>
        <end position="345"/>
    </location>
</feature>
<dbReference type="EMBL" id="OU594966">
    <property type="protein sequence ID" value="CAG9287319.1"/>
    <property type="molecule type" value="Genomic_DNA"/>
</dbReference>
<gene>
    <name evidence="2" type="ORF">PTTT1_LOCUS35172</name>
</gene>
<accession>A0A8J9TS71</accession>
<dbReference type="AlphaFoldDB" id="A0A8J9TS71"/>
<dbReference type="SUPFAM" id="SSF50199">
    <property type="entry name" value="Staphylococcal nuclease"/>
    <property type="match status" value="1"/>
</dbReference>
<dbReference type="Proteomes" id="UP000836788">
    <property type="component" value="Chromosome 25"/>
</dbReference>
<sequence length="345" mass="37419">MIVPQPYSFVDSAPSLLASISSVHGQPPALNNANAPAQYLALSSSSSSRLHQSTPLWLSIAAQDGSSFGSLGTGISRTSQSTALLVATVQPAAFSSDDFVSDRIVRVDENGSILLRRSGFVSLAGVKLPKVGTSNSVFPDCVSSTPVAKLQQMLPVGEDVWFQRVAGDGRSTRVVLVRMVNSRTDTVKKASIVNESLLESGWALVRTSDNTAVAASSSILSVERLQSLQQRARERQIGLFQTCQDSFQAEFEPLDLTTEIQWGEDGGKQVLRRKEAQPTSPPKNPGDVKGCSDFGTYEDALRWYENYFPFYGDVAKLDRDNDGVPCPGLAHTTNPDRYRMKKPSK</sequence>
<protein>
    <submittedName>
        <fullName evidence="2">Uncharacterized protein</fullName>
    </submittedName>
</protein>